<proteinExistence type="predicted"/>
<accession>A0A9P1EG67</accession>
<comment type="caution">
    <text evidence="1">The sequence shown here is derived from an EMBL/GenBank/DDBJ whole genome shotgun (WGS) entry which is preliminary data.</text>
</comment>
<sequence>MRHGIISAIDLDLEKASWLKTLTSTVVFHNANIFGGFIRIIEKVCNSLFIPEGRNDFGINCFLSGITRAITLMIANTTKEPMQAIEYASCEVLLGNTSAILIGIP</sequence>
<dbReference type="EMBL" id="CAMAPE010000038">
    <property type="protein sequence ID" value="CAH9101756.1"/>
    <property type="molecule type" value="Genomic_DNA"/>
</dbReference>
<dbReference type="AlphaFoldDB" id="A0A9P1EG67"/>
<gene>
    <name evidence="1" type="ORF">CEURO_LOCUS15542</name>
</gene>
<protein>
    <submittedName>
        <fullName evidence="1">Uncharacterized protein</fullName>
    </submittedName>
</protein>
<dbReference type="Proteomes" id="UP001152484">
    <property type="component" value="Unassembled WGS sequence"/>
</dbReference>
<keyword evidence="2" id="KW-1185">Reference proteome</keyword>
<evidence type="ECO:0000313" key="2">
    <source>
        <dbReference type="Proteomes" id="UP001152484"/>
    </source>
</evidence>
<name>A0A9P1EG67_CUSEU</name>
<evidence type="ECO:0000313" key="1">
    <source>
        <dbReference type="EMBL" id="CAH9101756.1"/>
    </source>
</evidence>
<organism evidence="1 2">
    <name type="scientific">Cuscuta europaea</name>
    <name type="common">European dodder</name>
    <dbReference type="NCBI Taxonomy" id="41803"/>
    <lineage>
        <taxon>Eukaryota</taxon>
        <taxon>Viridiplantae</taxon>
        <taxon>Streptophyta</taxon>
        <taxon>Embryophyta</taxon>
        <taxon>Tracheophyta</taxon>
        <taxon>Spermatophyta</taxon>
        <taxon>Magnoliopsida</taxon>
        <taxon>eudicotyledons</taxon>
        <taxon>Gunneridae</taxon>
        <taxon>Pentapetalae</taxon>
        <taxon>asterids</taxon>
        <taxon>lamiids</taxon>
        <taxon>Solanales</taxon>
        <taxon>Convolvulaceae</taxon>
        <taxon>Cuscuteae</taxon>
        <taxon>Cuscuta</taxon>
        <taxon>Cuscuta subgen. Cuscuta</taxon>
    </lineage>
</organism>
<reference evidence="1" key="1">
    <citation type="submission" date="2022-07" db="EMBL/GenBank/DDBJ databases">
        <authorList>
            <person name="Macas J."/>
            <person name="Novak P."/>
            <person name="Neumann P."/>
        </authorList>
    </citation>
    <scope>NUCLEOTIDE SEQUENCE</scope>
</reference>